<reference evidence="1 2" key="1">
    <citation type="journal article" date="2021" name="Arch. Microbiol.">
        <title>Myceligenerans indicum sp. nov., an actinobacterium isolated from mangrove sediment of Sundarbans, India.</title>
        <authorList>
            <person name="Asha K."/>
            <person name="Bhadury P."/>
        </authorList>
    </citation>
    <scope>NUCLEOTIDE SEQUENCE [LARGE SCALE GENOMIC DNA]</scope>
    <source>
        <strain evidence="1 2">I2</strain>
    </source>
</reference>
<protein>
    <submittedName>
        <fullName evidence="1">Uncharacterized protein</fullName>
    </submittedName>
</protein>
<dbReference type="Proteomes" id="UP000675409">
    <property type="component" value="Unassembled WGS sequence"/>
</dbReference>
<proteinExistence type="predicted"/>
<comment type="caution">
    <text evidence="1">The sequence shown here is derived from an EMBL/GenBank/DDBJ whole genome shotgun (WGS) entry which is preliminary data.</text>
</comment>
<name>A0ABS1LP07_9MICO</name>
<accession>A0ABS1LP07</accession>
<evidence type="ECO:0000313" key="1">
    <source>
        <dbReference type="EMBL" id="MBL0887952.1"/>
    </source>
</evidence>
<organism evidence="1 2">
    <name type="scientific">Myceligenerans indicum</name>
    <dbReference type="NCBI Taxonomy" id="2593663"/>
    <lineage>
        <taxon>Bacteria</taxon>
        <taxon>Bacillati</taxon>
        <taxon>Actinomycetota</taxon>
        <taxon>Actinomycetes</taxon>
        <taxon>Micrococcales</taxon>
        <taxon>Promicromonosporaceae</taxon>
        <taxon>Myceligenerans</taxon>
    </lineage>
</organism>
<gene>
    <name evidence="1" type="ORF">HGK34_16965</name>
</gene>
<sequence>MPREITILAPRPLTDAEILHAATGVLPDIGVRRINPGALLQFAAPTDDGVQIVLTLEQPALLRAPKEVERLHPDVVLPHTLREAIARAADDPATAECVWIEATAPATPFGLVGIQICRTLADLTDGTCIIQDGR</sequence>
<dbReference type="RefSeq" id="WP_201849555.1">
    <property type="nucleotide sequence ID" value="NZ_JABBYC010000040.1"/>
</dbReference>
<dbReference type="EMBL" id="JABBYC010000040">
    <property type="protein sequence ID" value="MBL0887952.1"/>
    <property type="molecule type" value="Genomic_DNA"/>
</dbReference>
<keyword evidence="2" id="KW-1185">Reference proteome</keyword>
<evidence type="ECO:0000313" key="2">
    <source>
        <dbReference type="Proteomes" id="UP000675409"/>
    </source>
</evidence>